<feature type="region of interest" description="Disordered" evidence="4">
    <location>
        <begin position="127"/>
        <end position="146"/>
    </location>
</feature>
<dbReference type="RefSeq" id="WP_005210860.1">
    <property type="nucleotide sequence ID" value="NZ_KB291613.1"/>
</dbReference>
<evidence type="ECO:0000256" key="4">
    <source>
        <dbReference type="SAM" id="MobiDB-lite"/>
    </source>
</evidence>
<feature type="chain" id="PRO_5039636592" evidence="5">
    <location>
        <begin position="21"/>
        <end position="321"/>
    </location>
</feature>
<reference evidence="6 7" key="1">
    <citation type="submission" date="2012-05" db="EMBL/GenBank/DDBJ databases">
        <authorList>
            <person name="Weinstock G."/>
            <person name="Sodergren E."/>
            <person name="Lobos E.A."/>
            <person name="Fulton L."/>
            <person name="Fulton R."/>
            <person name="Courtney L."/>
            <person name="Fronick C."/>
            <person name="O'Laughlin M."/>
            <person name="Godfrey J."/>
            <person name="Wilson R.M."/>
            <person name="Miner T."/>
            <person name="Farmer C."/>
            <person name="Delehaunty K."/>
            <person name="Cordes M."/>
            <person name="Minx P."/>
            <person name="Tomlinson C."/>
            <person name="Chen J."/>
            <person name="Wollam A."/>
            <person name="Pepin K.H."/>
            <person name="Bhonagiri V."/>
            <person name="Zhang X."/>
            <person name="Suruliraj S."/>
            <person name="Warren W."/>
            <person name="Mitreva M."/>
            <person name="Mardis E.R."/>
            <person name="Wilson R.K."/>
        </authorList>
    </citation>
    <scope>NUCLEOTIDE SEQUENCE [LARGE SCALE GENOMIC DNA]</scope>
    <source>
        <strain evidence="6 7">DSM 1785</strain>
    </source>
</reference>
<dbReference type="EMBL" id="AMEZ01000019">
    <property type="protein sequence ID" value="EKY28756.1"/>
    <property type="molecule type" value="Genomic_DNA"/>
</dbReference>
<dbReference type="AlphaFoldDB" id="L1QLD4"/>
<evidence type="ECO:0000256" key="3">
    <source>
        <dbReference type="ARBA" id="ARBA00022729"/>
    </source>
</evidence>
<dbReference type="PANTHER" id="PTHR42953">
    <property type="entry name" value="HIGH-AFFINITY ZINC UPTAKE SYSTEM PROTEIN ZNUA-RELATED"/>
    <property type="match status" value="1"/>
</dbReference>
<dbReference type="STRING" id="545697.HMPREF0216_00604"/>
<dbReference type="InterPro" id="IPR006127">
    <property type="entry name" value="ZnuA-like"/>
</dbReference>
<dbReference type="eggNOG" id="COG0803">
    <property type="taxonomic scope" value="Bacteria"/>
</dbReference>
<evidence type="ECO:0000313" key="6">
    <source>
        <dbReference type="EMBL" id="EKY28756.1"/>
    </source>
</evidence>
<dbReference type="Gene3D" id="3.40.50.1980">
    <property type="entry name" value="Nitrogenase molybdenum iron protein domain"/>
    <property type="match status" value="2"/>
</dbReference>
<dbReference type="HOGENOM" id="CLU_016838_1_0_9"/>
<comment type="caution">
    <text evidence="6">The sequence shown here is derived from an EMBL/GenBank/DDBJ whole genome shotgun (WGS) entry which is preliminary data.</text>
</comment>
<dbReference type="SUPFAM" id="SSF53807">
    <property type="entry name" value="Helical backbone' metal receptor"/>
    <property type="match status" value="1"/>
</dbReference>
<comment type="similarity">
    <text evidence="1">Belongs to the bacterial solute-binding protein 9 family.</text>
</comment>
<keyword evidence="2" id="KW-0813">Transport</keyword>
<dbReference type="PANTHER" id="PTHR42953:SF3">
    <property type="entry name" value="HIGH-AFFINITY ZINC UPTAKE SYSTEM PROTEIN ZNUA"/>
    <property type="match status" value="1"/>
</dbReference>
<keyword evidence="3 5" id="KW-0732">Signal</keyword>
<evidence type="ECO:0000256" key="2">
    <source>
        <dbReference type="ARBA" id="ARBA00022448"/>
    </source>
</evidence>
<name>L1QLD4_9CLOT</name>
<dbReference type="InterPro" id="IPR050492">
    <property type="entry name" value="Bact_metal-bind_prot9"/>
</dbReference>
<sequence>MKSKLSKLLLLVLTTSLLFIGCTNTNNSTNSQSDNELNIVTSFYPMYISTLNIVKDIPNVNVTNMTKAQTGCLHDYQLTPQDLKTLETADILVINGAGMESFLDSIISQYPNLQIVNASEGLELLEESDDDHDHHSETDEEHDDHDHDHEYNAHLWVSIDGNIAQVENIASQLSKINPENASQYFANSNEYVAKLEDLSTEMHTELDNLPNRNIITFHEAFPYFAKEFNLNIAGVIEIEPDSEPSAKDVEEIIQIIKDKNITSLFTEPQYSSKIANTIANETGTTVYELDPIVTGDATPDAYDDYINKMKENLNVLKEALK</sequence>
<dbReference type="PROSITE" id="PS51257">
    <property type="entry name" value="PROKAR_LIPOPROTEIN"/>
    <property type="match status" value="1"/>
</dbReference>
<evidence type="ECO:0000313" key="7">
    <source>
        <dbReference type="Proteomes" id="UP000010420"/>
    </source>
</evidence>
<organism evidence="6 7">
    <name type="scientific">Clostridium celatum DSM 1785</name>
    <dbReference type="NCBI Taxonomy" id="545697"/>
    <lineage>
        <taxon>Bacteria</taxon>
        <taxon>Bacillati</taxon>
        <taxon>Bacillota</taxon>
        <taxon>Clostridia</taxon>
        <taxon>Eubacteriales</taxon>
        <taxon>Clostridiaceae</taxon>
        <taxon>Clostridium</taxon>
    </lineage>
</organism>
<dbReference type="Proteomes" id="UP000010420">
    <property type="component" value="Unassembled WGS sequence"/>
</dbReference>
<dbReference type="GO" id="GO:0030001">
    <property type="term" value="P:metal ion transport"/>
    <property type="evidence" value="ECO:0007669"/>
    <property type="project" value="InterPro"/>
</dbReference>
<feature type="signal peptide" evidence="5">
    <location>
        <begin position="1"/>
        <end position="20"/>
    </location>
</feature>
<keyword evidence="7" id="KW-1185">Reference proteome</keyword>
<dbReference type="PATRIC" id="fig|545697.3.peg.599"/>
<gene>
    <name evidence="6" type="ORF">HMPREF0216_00604</name>
</gene>
<accession>L1QLD4</accession>
<evidence type="ECO:0000256" key="5">
    <source>
        <dbReference type="SAM" id="SignalP"/>
    </source>
</evidence>
<proteinExistence type="inferred from homology"/>
<dbReference type="OrthoDB" id="9810636at2"/>
<protein>
    <submittedName>
        <fullName evidence="6">ABC transporter, substrate-binding protein</fullName>
    </submittedName>
</protein>
<dbReference type="Pfam" id="PF01297">
    <property type="entry name" value="ZnuA"/>
    <property type="match status" value="1"/>
</dbReference>
<dbReference type="GO" id="GO:0046872">
    <property type="term" value="F:metal ion binding"/>
    <property type="evidence" value="ECO:0007669"/>
    <property type="project" value="InterPro"/>
</dbReference>
<evidence type="ECO:0000256" key="1">
    <source>
        <dbReference type="ARBA" id="ARBA00011028"/>
    </source>
</evidence>